<gene>
    <name evidence="2" type="primary">LOC114344449</name>
</gene>
<dbReference type="InterPro" id="IPR000477">
    <property type="entry name" value="RT_dom"/>
</dbReference>
<dbReference type="AlphaFoldDB" id="A0A6P7GME8"/>
<dbReference type="SUPFAM" id="SSF56672">
    <property type="entry name" value="DNA/RNA polymerases"/>
    <property type="match status" value="1"/>
</dbReference>
<dbReference type="RefSeq" id="XP_028151081.1">
    <property type="nucleotide sequence ID" value="XM_028295280.1"/>
</dbReference>
<dbReference type="GO" id="GO:0071897">
    <property type="term" value="P:DNA biosynthetic process"/>
    <property type="evidence" value="ECO:0007669"/>
    <property type="project" value="UniProtKB-ARBA"/>
</dbReference>
<dbReference type="Pfam" id="PF00078">
    <property type="entry name" value="RVT_1"/>
    <property type="match status" value="1"/>
</dbReference>
<name>A0A6P7GME8_DIAVI</name>
<reference evidence="2" key="1">
    <citation type="submission" date="2025-08" db="UniProtKB">
        <authorList>
            <consortium name="RefSeq"/>
        </authorList>
    </citation>
    <scope>IDENTIFICATION</scope>
    <source>
        <tissue evidence="2">Whole insect</tissue>
    </source>
</reference>
<sequence length="447" mass="51905">MRMLVNDPTRDSSILDYICTILHPDLAECRVIPYFSSDHDPILCEFPLKNPPHTARWGRIFSKRNFDRFIKLCNQEDWNNIFCSPDLLLQFHHTLMKIFNLAFQKRILKKKNKKTWVTKGIRISCKNLRSLNYIKKHIICNDEFLIYFYKYRSIYRKVTKLAKCISFKSRMDNANNKQKESWRIVNNIRAKVPQTTDVVLDPGELNEYYCSVGPELAEKINSSCNPMHFLNGVNITNSFYFLPTNSDEIKNIIQSIKTPMAAGWDDIPSKVLSHLPDHVLKILADAINTSFSTGHFSDCLKCAKVIPLYKGGDHDLPANYRPMSLLPSLSKIVEKLVKIRMMTFLQKHYLLSSCQFGFQSLKSTYDAIFEFMEKLYLDLNNDYVAAAVFCDLSKASDCVNHKILLNKLERYGFRGTTLKWFSSYLEDRCQSVSINERYSSNIFINCG</sequence>
<accession>A0A6P7GME8</accession>
<protein>
    <submittedName>
        <fullName evidence="2">Uncharacterized protein LOC114344449</fullName>
    </submittedName>
</protein>
<organism evidence="2">
    <name type="scientific">Diabrotica virgifera virgifera</name>
    <name type="common">western corn rootworm</name>
    <dbReference type="NCBI Taxonomy" id="50390"/>
    <lineage>
        <taxon>Eukaryota</taxon>
        <taxon>Metazoa</taxon>
        <taxon>Ecdysozoa</taxon>
        <taxon>Arthropoda</taxon>
        <taxon>Hexapoda</taxon>
        <taxon>Insecta</taxon>
        <taxon>Pterygota</taxon>
        <taxon>Neoptera</taxon>
        <taxon>Endopterygota</taxon>
        <taxon>Coleoptera</taxon>
        <taxon>Polyphaga</taxon>
        <taxon>Cucujiformia</taxon>
        <taxon>Chrysomeloidea</taxon>
        <taxon>Chrysomelidae</taxon>
        <taxon>Galerucinae</taxon>
        <taxon>Diabroticina</taxon>
        <taxon>Diabroticites</taxon>
        <taxon>Diabrotica</taxon>
    </lineage>
</organism>
<dbReference type="PANTHER" id="PTHR19446">
    <property type="entry name" value="REVERSE TRANSCRIPTASES"/>
    <property type="match status" value="1"/>
</dbReference>
<dbReference type="InterPro" id="IPR043502">
    <property type="entry name" value="DNA/RNA_pol_sf"/>
</dbReference>
<evidence type="ECO:0000313" key="2">
    <source>
        <dbReference type="RefSeq" id="XP_028151081.1"/>
    </source>
</evidence>
<dbReference type="InParanoid" id="A0A6P7GME8"/>
<evidence type="ECO:0000259" key="1">
    <source>
        <dbReference type="Pfam" id="PF00078"/>
    </source>
</evidence>
<feature type="domain" description="Reverse transcriptase" evidence="1">
    <location>
        <begin position="317"/>
        <end position="440"/>
    </location>
</feature>
<proteinExistence type="predicted"/>
<feature type="non-terminal residue" evidence="2">
    <location>
        <position position="447"/>
    </location>
</feature>